<evidence type="ECO:0000313" key="1">
    <source>
        <dbReference type="EMBL" id="KAI8529566.1"/>
    </source>
</evidence>
<name>A0ACC0LMS8_RHOML</name>
<sequence length="82" mass="9598">MKVLRKWSRQTLKDLDYLHTHDPRIIRRDLNCSNIFINRNVGKVKIGDLGLTAIADETHHAHSLFGTPEYMAPELYEEDYSE</sequence>
<protein>
    <submittedName>
        <fullName evidence="1">Uncharacterized protein</fullName>
    </submittedName>
</protein>
<proteinExistence type="predicted"/>
<reference evidence="1" key="1">
    <citation type="submission" date="2022-02" db="EMBL/GenBank/DDBJ databases">
        <title>Plant Genome Project.</title>
        <authorList>
            <person name="Zhang R.-G."/>
        </authorList>
    </citation>
    <scope>NUCLEOTIDE SEQUENCE</scope>
    <source>
        <strain evidence="1">AT1</strain>
    </source>
</reference>
<keyword evidence="2" id="KW-1185">Reference proteome</keyword>
<dbReference type="EMBL" id="CM046399">
    <property type="protein sequence ID" value="KAI8529566.1"/>
    <property type="molecule type" value="Genomic_DNA"/>
</dbReference>
<accession>A0ACC0LMS8</accession>
<organism evidence="1 2">
    <name type="scientific">Rhododendron molle</name>
    <name type="common">Chinese azalea</name>
    <name type="synonym">Azalea mollis</name>
    <dbReference type="NCBI Taxonomy" id="49168"/>
    <lineage>
        <taxon>Eukaryota</taxon>
        <taxon>Viridiplantae</taxon>
        <taxon>Streptophyta</taxon>
        <taxon>Embryophyta</taxon>
        <taxon>Tracheophyta</taxon>
        <taxon>Spermatophyta</taxon>
        <taxon>Magnoliopsida</taxon>
        <taxon>eudicotyledons</taxon>
        <taxon>Gunneridae</taxon>
        <taxon>Pentapetalae</taxon>
        <taxon>asterids</taxon>
        <taxon>Ericales</taxon>
        <taxon>Ericaceae</taxon>
        <taxon>Ericoideae</taxon>
        <taxon>Rhodoreae</taxon>
        <taxon>Rhododendron</taxon>
    </lineage>
</organism>
<evidence type="ECO:0000313" key="2">
    <source>
        <dbReference type="Proteomes" id="UP001062846"/>
    </source>
</evidence>
<comment type="caution">
    <text evidence="1">The sequence shown here is derived from an EMBL/GenBank/DDBJ whole genome shotgun (WGS) entry which is preliminary data.</text>
</comment>
<gene>
    <name evidence="1" type="ORF">RHMOL_Rhmol12G0234900</name>
</gene>
<dbReference type="Proteomes" id="UP001062846">
    <property type="component" value="Chromosome 12"/>
</dbReference>